<dbReference type="Gene3D" id="3.80.10.10">
    <property type="entry name" value="Ribonuclease Inhibitor"/>
    <property type="match status" value="1"/>
</dbReference>
<dbReference type="EMBL" id="JAAGAX010000013">
    <property type="protein sequence ID" value="KAF2296405.1"/>
    <property type="molecule type" value="Genomic_DNA"/>
</dbReference>
<reference evidence="2 3" key="1">
    <citation type="journal article" date="2020" name="Mol. Plant">
        <title>The Chromosome-Based Rubber Tree Genome Provides New Insights into Spurge Genome Evolution and Rubber Biosynthesis.</title>
        <authorList>
            <person name="Liu J."/>
            <person name="Shi C."/>
            <person name="Shi C.C."/>
            <person name="Li W."/>
            <person name="Zhang Q.J."/>
            <person name="Zhang Y."/>
            <person name="Li K."/>
            <person name="Lu H.F."/>
            <person name="Shi C."/>
            <person name="Zhu S.T."/>
            <person name="Xiao Z.Y."/>
            <person name="Nan H."/>
            <person name="Yue Y."/>
            <person name="Zhu X.G."/>
            <person name="Wu Y."/>
            <person name="Hong X.N."/>
            <person name="Fan G.Y."/>
            <person name="Tong Y."/>
            <person name="Zhang D."/>
            <person name="Mao C.L."/>
            <person name="Liu Y.L."/>
            <person name="Hao S.J."/>
            <person name="Liu W.Q."/>
            <person name="Lv M.Q."/>
            <person name="Zhang H.B."/>
            <person name="Liu Y."/>
            <person name="Hu-Tang G.R."/>
            <person name="Wang J.P."/>
            <person name="Wang J.H."/>
            <person name="Sun Y.H."/>
            <person name="Ni S.B."/>
            <person name="Chen W.B."/>
            <person name="Zhang X.C."/>
            <person name="Jiao Y.N."/>
            <person name="Eichler E.E."/>
            <person name="Li G.H."/>
            <person name="Liu X."/>
            <person name="Gao L.Z."/>
        </authorList>
    </citation>
    <scope>NUCLEOTIDE SEQUENCE [LARGE SCALE GENOMIC DNA]</scope>
    <source>
        <strain evidence="3">cv. GT1</strain>
        <tissue evidence="2">Leaf</tissue>
    </source>
</reference>
<comment type="caution">
    <text evidence="2">The sequence shown here is derived from an EMBL/GenBank/DDBJ whole genome shotgun (WGS) entry which is preliminary data.</text>
</comment>
<evidence type="ECO:0000313" key="3">
    <source>
        <dbReference type="Proteomes" id="UP000467840"/>
    </source>
</evidence>
<gene>
    <name evidence="2" type="ORF">GH714_037774</name>
</gene>
<dbReference type="InterPro" id="IPR056789">
    <property type="entry name" value="LRR_R13L1-DRL21"/>
</dbReference>
<dbReference type="SUPFAM" id="SSF52058">
    <property type="entry name" value="L domain-like"/>
    <property type="match status" value="1"/>
</dbReference>
<keyword evidence="3" id="KW-1185">Reference proteome</keyword>
<accession>A0A6A6L7I9</accession>
<sequence>MEVLEGLEPHPNIERIMIKNYLGEKFPPWLLMMKIPSDGDSSRVFDNLVELRLRNCKWCEQLPMLGHLRRLKELWIAGMNKIRSIGNEFYGISDGSMSNGVRPFPALKVLGFSSMKSLLEWKAAPVDEGAETVVFSYLEEFIITKCPLLTKIPLRIQDCEELSYLFDELHSFPSTAMRRLSKLMQLRIGGCPFLRENCAKGSGSEWSKISHLPCILIRETRLRRV</sequence>
<name>A0A6A6L7I9_HEVBR</name>
<dbReference type="PANTHER" id="PTHR47186:SF41">
    <property type="entry name" value="OS12G0131701 PROTEIN"/>
    <property type="match status" value="1"/>
</dbReference>
<dbReference type="Proteomes" id="UP000467840">
    <property type="component" value="Chromosome 7"/>
</dbReference>
<proteinExistence type="predicted"/>
<dbReference type="Pfam" id="PF25019">
    <property type="entry name" value="LRR_R13L1-DRL21"/>
    <property type="match status" value="1"/>
</dbReference>
<feature type="domain" description="R13L1/DRL21-like LRR repeat region" evidence="1">
    <location>
        <begin position="2"/>
        <end position="79"/>
    </location>
</feature>
<protein>
    <recommendedName>
        <fullName evidence="1">R13L1/DRL21-like LRR repeat region domain-containing protein</fullName>
    </recommendedName>
</protein>
<dbReference type="AlphaFoldDB" id="A0A6A6L7I9"/>
<organism evidence="2 3">
    <name type="scientific">Hevea brasiliensis</name>
    <name type="common">Para rubber tree</name>
    <name type="synonym">Siphonia brasiliensis</name>
    <dbReference type="NCBI Taxonomy" id="3981"/>
    <lineage>
        <taxon>Eukaryota</taxon>
        <taxon>Viridiplantae</taxon>
        <taxon>Streptophyta</taxon>
        <taxon>Embryophyta</taxon>
        <taxon>Tracheophyta</taxon>
        <taxon>Spermatophyta</taxon>
        <taxon>Magnoliopsida</taxon>
        <taxon>eudicotyledons</taxon>
        <taxon>Gunneridae</taxon>
        <taxon>Pentapetalae</taxon>
        <taxon>rosids</taxon>
        <taxon>fabids</taxon>
        <taxon>Malpighiales</taxon>
        <taxon>Euphorbiaceae</taxon>
        <taxon>Crotonoideae</taxon>
        <taxon>Micrandreae</taxon>
        <taxon>Hevea</taxon>
    </lineage>
</organism>
<evidence type="ECO:0000259" key="1">
    <source>
        <dbReference type="Pfam" id="PF25019"/>
    </source>
</evidence>
<dbReference type="InterPro" id="IPR032675">
    <property type="entry name" value="LRR_dom_sf"/>
</dbReference>
<dbReference type="PANTHER" id="PTHR47186">
    <property type="entry name" value="LEUCINE-RICH REPEAT-CONTAINING PROTEIN 57"/>
    <property type="match status" value="1"/>
</dbReference>
<evidence type="ECO:0000313" key="2">
    <source>
        <dbReference type="EMBL" id="KAF2296405.1"/>
    </source>
</evidence>